<proteinExistence type="predicted"/>
<dbReference type="Proteomes" id="UP000589552">
    <property type="component" value="Unassembled WGS sequence"/>
</dbReference>
<keyword evidence="1" id="KW-1133">Transmembrane helix</keyword>
<name>A0A7X9SY95_9CORY</name>
<gene>
    <name evidence="2" type="ORF">HF852_11870</name>
</gene>
<reference evidence="2 3" key="1">
    <citation type="submission" date="2020-04" db="EMBL/GenBank/DDBJ databases">
        <authorList>
            <person name="Hitch T.C.A."/>
            <person name="Wylensek D."/>
            <person name="Clavel T."/>
        </authorList>
    </citation>
    <scope>NUCLEOTIDE SEQUENCE [LARGE SCALE GENOMIC DNA]</scope>
    <source>
        <strain evidence="2 3">BL-383-APC-2I</strain>
    </source>
</reference>
<comment type="caution">
    <text evidence="2">The sequence shown here is derived from an EMBL/GenBank/DDBJ whole genome shotgun (WGS) entry which is preliminary data.</text>
</comment>
<feature type="transmembrane region" description="Helical" evidence="1">
    <location>
        <begin position="107"/>
        <end position="128"/>
    </location>
</feature>
<organism evidence="2 3">
    <name type="scientific">Corynebacterium xerosis</name>
    <dbReference type="NCBI Taxonomy" id="1725"/>
    <lineage>
        <taxon>Bacteria</taxon>
        <taxon>Bacillati</taxon>
        <taxon>Actinomycetota</taxon>
        <taxon>Actinomycetes</taxon>
        <taxon>Mycobacteriales</taxon>
        <taxon>Corynebacteriaceae</taxon>
        <taxon>Corynebacterium</taxon>
    </lineage>
</organism>
<feature type="transmembrane region" description="Helical" evidence="1">
    <location>
        <begin position="71"/>
        <end position="95"/>
    </location>
</feature>
<dbReference type="AlphaFoldDB" id="A0A7X9SY95"/>
<feature type="transmembrane region" description="Helical" evidence="1">
    <location>
        <begin position="7"/>
        <end position="28"/>
    </location>
</feature>
<keyword evidence="1" id="KW-0812">Transmembrane</keyword>
<feature type="transmembrane region" description="Helical" evidence="1">
    <location>
        <begin position="34"/>
        <end position="59"/>
    </location>
</feature>
<protein>
    <submittedName>
        <fullName evidence="2">DUF3810 domain-containing protein</fullName>
    </submittedName>
</protein>
<dbReference type="EMBL" id="JABAGA010000009">
    <property type="protein sequence ID" value="NMF10284.1"/>
    <property type="molecule type" value="Genomic_DNA"/>
</dbReference>
<dbReference type="RefSeq" id="WP_168938416.1">
    <property type="nucleotide sequence ID" value="NZ_JABAGA010000009.1"/>
</dbReference>
<sequence length="132" mass="14100">MSILEKATITSILVATTLYITISFVSYVGGGFPFLIGVFFITATAIAVLLTATSVSAWARRRARGVDSIGAFIGAWVSTVGVFVAAGAVVFQLFRTGGFWISLFSDLLWVVTTATALLWLGFALLVFFTRSS</sequence>
<keyword evidence="1" id="KW-0472">Membrane</keyword>
<evidence type="ECO:0000313" key="2">
    <source>
        <dbReference type="EMBL" id="NMF10284.1"/>
    </source>
</evidence>
<accession>A0A7X9SY95</accession>
<evidence type="ECO:0000313" key="3">
    <source>
        <dbReference type="Proteomes" id="UP000589552"/>
    </source>
</evidence>
<evidence type="ECO:0000256" key="1">
    <source>
        <dbReference type="SAM" id="Phobius"/>
    </source>
</evidence>